<protein>
    <recommendedName>
        <fullName evidence="2">Large polyvalent protein-associated domain-containing protein</fullName>
    </recommendedName>
</protein>
<dbReference type="Pfam" id="PF18798">
    <property type="entry name" value="LPD3"/>
    <property type="match status" value="1"/>
</dbReference>
<dbReference type="AlphaFoldDB" id="A0AAW3Q030"/>
<organism evidence="3 4">
    <name type="scientific">Burkholderia anthina</name>
    <dbReference type="NCBI Taxonomy" id="179879"/>
    <lineage>
        <taxon>Bacteria</taxon>
        <taxon>Pseudomonadati</taxon>
        <taxon>Pseudomonadota</taxon>
        <taxon>Betaproteobacteria</taxon>
        <taxon>Burkholderiales</taxon>
        <taxon>Burkholderiaceae</taxon>
        <taxon>Burkholderia</taxon>
        <taxon>Burkholderia cepacia complex</taxon>
    </lineage>
</organism>
<dbReference type="RefSeq" id="WP_060966035.1">
    <property type="nucleotide sequence ID" value="NZ_CM003768.1"/>
</dbReference>
<sequence>MAKHLHIYFHTYDASWEESKHPRSANGQFGSGGGAGTSAAAPTTLIGDELGDFTSMKELRQKAIAYGKQFAGKKFKNVATGNQIEVTNGGIRHTVATGHDEVLRSIPALPDLLTRARLIDSQPDKRGDPNVKAVETYSAPLKLDGKSYRAVITVKVFYDGHRYYNQGLVREGE</sequence>
<dbReference type="Proteomes" id="UP000070434">
    <property type="component" value="Chromosome 1"/>
</dbReference>
<reference evidence="3 4" key="1">
    <citation type="submission" date="2015-11" db="EMBL/GenBank/DDBJ databases">
        <authorList>
            <person name="Sahl J."/>
            <person name="Wagner D."/>
            <person name="Keim P."/>
        </authorList>
    </citation>
    <scope>NUCLEOTIDE SEQUENCE [LARGE SCALE GENOMIC DNA]</scope>
    <source>
        <strain evidence="3 4">AZ-4-2-10-S1-D7</strain>
    </source>
</reference>
<name>A0AAW3Q030_9BURK</name>
<gene>
    <name evidence="3" type="ORF">WS64_06440</name>
</gene>
<evidence type="ECO:0000259" key="2">
    <source>
        <dbReference type="Pfam" id="PF18798"/>
    </source>
</evidence>
<comment type="caution">
    <text evidence="3">The sequence shown here is derived from an EMBL/GenBank/DDBJ whole genome shotgun (WGS) entry which is preliminary data.</text>
</comment>
<dbReference type="EMBL" id="LNJP01000001">
    <property type="protein sequence ID" value="KWZ35206.1"/>
    <property type="molecule type" value="Genomic_DNA"/>
</dbReference>
<feature type="domain" description="Large polyvalent protein-associated" evidence="2">
    <location>
        <begin position="55"/>
        <end position="164"/>
    </location>
</feature>
<evidence type="ECO:0000313" key="4">
    <source>
        <dbReference type="Proteomes" id="UP000070434"/>
    </source>
</evidence>
<proteinExistence type="predicted"/>
<dbReference type="InterPro" id="IPR040824">
    <property type="entry name" value="LPD3"/>
</dbReference>
<evidence type="ECO:0000256" key="1">
    <source>
        <dbReference type="SAM" id="MobiDB-lite"/>
    </source>
</evidence>
<accession>A0AAW3Q030</accession>
<feature type="region of interest" description="Disordered" evidence="1">
    <location>
        <begin position="19"/>
        <end position="41"/>
    </location>
</feature>
<evidence type="ECO:0000313" key="3">
    <source>
        <dbReference type="EMBL" id="KWZ35206.1"/>
    </source>
</evidence>